<organism evidence="1 2">
    <name type="scientific">Rhabditophanes sp. KR3021</name>
    <dbReference type="NCBI Taxonomy" id="114890"/>
    <lineage>
        <taxon>Eukaryota</taxon>
        <taxon>Metazoa</taxon>
        <taxon>Ecdysozoa</taxon>
        <taxon>Nematoda</taxon>
        <taxon>Chromadorea</taxon>
        <taxon>Rhabditida</taxon>
        <taxon>Tylenchina</taxon>
        <taxon>Panagrolaimomorpha</taxon>
        <taxon>Strongyloidoidea</taxon>
        <taxon>Alloionematidae</taxon>
        <taxon>Rhabditophanes</taxon>
    </lineage>
</organism>
<accession>A0AC35U102</accession>
<dbReference type="WBParaSite" id="RSKR_0000643200.1">
    <property type="protein sequence ID" value="RSKR_0000643200.1"/>
    <property type="gene ID" value="RSKR_0000643200"/>
</dbReference>
<proteinExistence type="predicted"/>
<sequence length="897" mass="101744">MSASTKLSDSFYYVSENPMRCYIIKKTTREDVSENRSKDLKTKLEEFEESGGGSAVEEDIPPFPFHPWWYTPALLTEMDLTGEAFLAEQHAYAQKVEAEELSKVTLANGNNDSKLSFKEKLRIQIEFYFSPANLVNDIYLKSQMDANQFVPLSVLATFKKIQSMNADMATIVSALRDSTFLQLDEDGEKVRPGKAGSARNTIIIQDLAEAEGEETVREFLKNGPKWKNIQKKVNNSWYITFENEKDCLKAVGKIKESTKDRNKSISVRIKPNIPVILDSIPPSSKSPTENSNSSKLSTSSNSISDYQTNENKPEFSINNPSPEGYIFAKKFSNGTVHILDSALSTNNNQMAVTNLNVNLRNVYNHYEKEMSRSFVQGPELTRSKTNGAFDLGIVLGNQGYTAISVYKPDKDKKPEDGQQNKFVLKDFFQPRQESTHFKPIPVKPLNYGSNNLTPMTNSRTGKTFQSSGSVQQYNRNSHSPKQNYPNNNYGNGISHENNYGQIKPLSINTNSTASHTNGRMTSNHITNTTNPINTTMSGAFQHSKSRLSNEGMANVGTKKYNAVSKYANGSSLPKQSNNNNANGCNLSVLESTNYRRNSNGSGNGSHNYHRSSDNYKHDKNNYHDEGYTTKDNYYGRVPSMNPDQRMSYHRRSPNQLKEGFDQNYHLYYQKKQMQINQHYYQNAPYQHRKSPIPKIVREDYADEMHNPRYYYQNDEYVDVVQNDNSIEHINIKEEISRIVENQINNHTHLHDISSKMSSPTIEKVEEKLIDDVQVGKNEENSNVLLSDETKNKELKQVNSVAVIQDVPAVKEMRSSPVECIIQTKFSPPSSVKYNFNEGEFPTLCERDLKPDLASFSKRRLSKDTPTFTEMVSGSRKDSTNSSIDETSVKKSYAQLLK</sequence>
<protein>
    <submittedName>
        <fullName evidence="2">HTH La-type RNA-binding domain-containing protein</fullName>
    </submittedName>
</protein>
<dbReference type="Proteomes" id="UP000095286">
    <property type="component" value="Unplaced"/>
</dbReference>
<evidence type="ECO:0000313" key="1">
    <source>
        <dbReference type="Proteomes" id="UP000095286"/>
    </source>
</evidence>
<evidence type="ECO:0000313" key="2">
    <source>
        <dbReference type="WBParaSite" id="RSKR_0000643200.1"/>
    </source>
</evidence>
<name>A0AC35U102_9BILA</name>
<reference evidence="2" key="1">
    <citation type="submission" date="2016-11" db="UniProtKB">
        <authorList>
            <consortium name="WormBaseParasite"/>
        </authorList>
    </citation>
    <scope>IDENTIFICATION</scope>
    <source>
        <strain evidence="2">KR3021</strain>
    </source>
</reference>